<dbReference type="InterPro" id="IPR028903">
    <property type="entry name" value="Tox-REase-7_dom"/>
</dbReference>
<dbReference type="InterPro" id="IPR025157">
    <property type="entry name" value="Hemagglutinin_rpt"/>
</dbReference>
<evidence type="ECO:0000259" key="2">
    <source>
        <dbReference type="Pfam" id="PF15649"/>
    </source>
</evidence>
<feature type="non-terminal residue" evidence="3">
    <location>
        <position position="1"/>
    </location>
</feature>
<dbReference type="Proteomes" id="UP001061999">
    <property type="component" value="Unassembled WGS sequence"/>
</dbReference>
<dbReference type="EMBL" id="JAOSHO010000016">
    <property type="protein sequence ID" value="MCW1243356.1"/>
    <property type="molecule type" value="Genomic_DNA"/>
</dbReference>
<comment type="caution">
    <text evidence="3">The sequence shown here is derived from an EMBL/GenBank/DDBJ whole genome shotgun (WGS) entry which is preliminary data.</text>
</comment>
<name>A0ABT3F2R1_9PSED</name>
<accession>A0ABT3F2R1</accession>
<gene>
    <name evidence="3" type="ORF">OC610_02970</name>
</gene>
<organism evidence="3 4">
    <name type="scientific">Pseudomonas agronomica</name>
    <dbReference type="NCBI Taxonomy" id="2979328"/>
    <lineage>
        <taxon>Bacteria</taxon>
        <taxon>Pseudomonadati</taxon>
        <taxon>Pseudomonadota</taxon>
        <taxon>Gammaproteobacteria</taxon>
        <taxon>Pseudomonadales</taxon>
        <taxon>Pseudomonadaceae</taxon>
        <taxon>Pseudomonas</taxon>
    </lineage>
</organism>
<dbReference type="Pfam" id="PF13332">
    <property type="entry name" value="Fil_haemagg_2"/>
    <property type="match status" value="2"/>
</dbReference>
<proteinExistence type="predicted"/>
<feature type="domain" description="DUF637" evidence="1">
    <location>
        <begin position="1674"/>
        <end position="1859"/>
    </location>
</feature>
<keyword evidence="4" id="KW-1185">Reference proteome</keyword>
<dbReference type="InterPro" id="IPR010069">
    <property type="entry name" value="CdiA_FHA1_rpt"/>
</dbReference>
<sequence>AAAAGAIDIEAKSLETRGQVYAGSRLEVKTQGDLTSQQNLVARDSIHLDSGGTLTNNGIIEAGVNADNSRNTVGDVTLTARQLNNAGKTVIASRDLNVTSTAALNNQGGTLSGQGKTTVTGNVVDNRNKGRILGNTELHLSADQVLNSQGGLINSQGLLTASLGHLENNAGELSSLNSATLVLGSLDNLTGLVMAGKNLDITNTGAINNRGGELSSQGVMTVRTASLDNSNKGTVAANGKLLVSATGAVNNAEKGLLASRAAEVEFDAASLNNAKGTLQGEGLVTVDVSGDIDNQGGSIIAKDDKLSVFATNLDNRGGVLSSVKAALEARTTGVLKNGYDVNRQGGTIQAQGLSIQALAGLFNDGGRIAAQAGDVVVTNAAADINNRNGGIYATGKVLVTGRDMDNSGGGQVSASRIDFDLSGALNNNAGIIESQDSLDILAASLSNQKGQLRTLGQNSTTAFKIGGLFDNSDGTLETASNDVGFNTGSVQNVGGKLLHTGLGLFGISQANLGQAGGQLVTYGNLTVTADRWTNSTAIQAGHLVVHVDQLTQTATGQLLSANSMEGRGSNWRVDGLIGSDGAIDLQLTGAYTGNGRLSSLGTLGLKAALINLEQNGSIAGGGNTTVVVDGVLNSYGRLTSAADMSVTAATLNNYGTLGSAGALGVSTGDLLNERGLIFSGGNTSLRVNSLTNRYADIYSLGDLSIDRDGLGTRASRILNSSGTLQSDGNMRLAASTIDNVREILTTHDAGIYTASIREVACIPGDCDGPKQNHVWQIIQRDKFEVTAASAASSITTGGNLNIQGDTLTNRSSSIGVGGALTANLVSLNNIGIETGEIETSRTFRSERTRHPSGWRAAANDFTNKYWLQSPGYNANDLGGLEAAMSRFIGMTQIEFLQLRTQTSTTDNQTYAAIIQAGGAIDIPTQGDLNSGVVRGGYNYVGAGPRTDTQADNAFSTRISVNRQLPTSLTQQQVDPLALPGFDLPTGQNGLFRMSGDGSTTPTQGTGLTQVRGLPDRSFQANPQKYLIETNPALTDMRRFMSSDYLLSNLGYDPDTAAKRLGDGFYEQRLIQQAVIARTGQRFLDGQTSDDGMFKYLMNNAIASKDALDLSLGVSLTAEQVAALTHDIVWMETRTVNNEQVLVPVLYLAQANNRLAPNGALIQGSDVSLIAGKNLNNAGTLRASSNLRATAGDSLVNSGLMEAGNRLEALAGNDLTNRAGGIITGRDVSVVALTGDVINERTVTTHESSSGYRTERTDFIDSAARIEAGNNLTVSAGRDINNVGGVLKSGADTTLNASRDVNLVAAERITSGTRGRHRDQDIKQYGSSLDSGRDLSANAGRNLTVVASQIDAKRDVTLAAKENLTLASAANEQHSYDKSKKVTSQEDHVTQMASTVKAGRNVALSAGQDLALISSKVNAANEAYFVAGGRLELLAAQNSHYSLYDMKKKGGWGSKKTQRDEVTKVTHVGSQIITGGDLVLLSGSNQRYQAAKLSSGNDLTLQSGGSITFEGVKDLSQESHTKSDSSLAWNSMKGKGHTDETLIQSQLQAQGNVAIKAADGLNIDIKHINEKTVSQTIDVMVKADPKLAWLKEAEQRGDVDWRLIKETHESFKYSHSSLGQGAMLAIIIIVTVLTAGTATAATVGAGAGSAAAGAATAAGASAATAATVGAAASAAATASFSAAVAQTAVSTINNKGDLGATFKDVFSSDNLKNYVIAGITAGFAKGVIDPALGGNTVPFNNLTKGFDLNTLQGMGGFALHAGAQGVAGGVIKTAINGGSLGQNLRDGLVYQASTVAAATTFNFVGGYAQDHWQTAKNAGDTTGMAMWAEGGVARTAMHALAGGAISSATGGDFKTGAIAAGASQAMAGELNAIFDTQPDLRQAVSQIVGLTAAGLAGGDVEKASWVALMADEYNRQLHQKETVALEKLQKETPEKSYELKAAACALVHCSASVPVDDPNYQAVKALEADGKGFSGAQSALIATGAYDEYSKWDQANDDLLLNDKELRQSSQASRAVLGAIGAAAGFGGAILSTPACITGAGCAIPAFSGLGGAASFVDGWQATGQLFAPYDYTQGSKVLASFDSATYPGDVNPLRDYGTEAAKAAMEIALLKGAGKYLDGSGASVLVSGVKGGGVKGTGVLSEVPQITLNRQNGTAFERQVVDAFEHVGGVKNTIPVTVQLPNGAQVTTIPDLWGRNVGGLLEVKNVQNLSMSNQLRAQVKVASDTGQPLNLVVSPRTSNVSAELMRQVRSTGGDVFRYDPATGDLTRF</sequence>
<dbReference type="Pfam" id="PF04830">
    <property type="entry name" value="DUF637"/>
    <property type="match status" value="1"/>
</dbReference>
<dbReference type="RefSeq" id="WP_264426430.1">
    <property type="nucleotide sequence ID" value="NZ_JAOSHO010000016.1"/>
</dbReference>
<dbReference type="InterPro" id="IPR006915">
    <property type="entry name" value="DUF637_hemagglutn_put"/>
</dbReference>
<dbReference type="InterPro" id="IPR008619">
    <property type="entry name" value="Filamentous_hemagglutn_rpt"/>
</dbReference>
<feature type="domain" description="Tox-REase-7" evidence="2">
    <location>
        <begin position="2153"/>
        <end position="2244"/>
    </location>
</feature>
<dbReference type="Pfam" id="PF15649">
    <property type="entry name" value="Tox-REase-7"/>
    <property type="match status" value="1"/>
</dbReference>
<evidence type="ECO:0000259" key="1">
    <source>
        <dbReference type="Pfam" id="PF04830"/>
    </source>
</evidence>
<evidence type="ECO:0000313" key="3">
    <source>
        <dbReference type="EMBL" id="MCW1243356.1"/>
    </source>
</evidence>
<reference evidence="3" key="1">
    <citation type="submission" date="2022-07" db="EMBL/GenBank/DDBJ databases">
        <title>Pseudomonas agronomica sp. nov.: a novel bacterium with biotechnological application in the synthesis of biofertilizers from valorized agricultural residues.</title>
        <authorList>
            <person name="Robas M."/>
            <person name="Fernandez V.M."/>
            <person name="Luna L."/>
            <person name="Provanza A."/>
            <person name="Jimenez P.A."/>
        </authorList>
    </citation>
    <scope>NUCLEOTIDE SEQUENCE</scope>
    <source>
        <strain evidence="3">SAICEU22T</strain>
    </source>
</reference>
<dbReference type="NCBIfam" id="TIGR01731">
    <property type="entry name" value="fil_hemag_20aa"/>
    <property type="match status" value="15"/>
</dbReference>
<evidence type="ECO:0000313" key="4">
    <source>
        <dbReference type="Proteomes" id="UP001061999"/>
    </source>
</evidence>
<dbReference type="Pfam" id="PF05594">
    <property type="entry name" value="Fil_haemagg"/>
    <property type="match status" value="12"/>
</dbReference>
<protein>
    <submittedName>
        <fullName evidence="3">DUF637 domain-containing protein</fullName>
    </submittedName>
</protein>